<comment type="similarity">
    <text evidence="3">Belongs to the D-isomer specific 2-hydroxyacid dehydrogenase family.</text>
</comment>
<dbReference type="EMBL" id="JAQQLI010000012">
    <property type="protein sequence ID" value="MDC7786003.1"/>
    <property type="molecule type" value="Genomic_DNA"/>
</dbReference>
<keyword evidence="7" id="KW-1185">Reference proteome</keyword>
<evidence type="ECO:0000313" key="7">
    <source>
        <dbReference type="Proteomes" id="UP001165652"/>
    </source>
</evidence>
<feature type="domain" description="D-isomer specific 2-hydroxyacid dehydrogenase catalytic" evidence="4">
    <location>
        <begin position="30"/>
        <end position="315"/>
    </location>
</feature>
<evidence type="ECO:0000259" key="4">
    <source>
        <dbReference type="Pfam" id="PF00389"/>
    </source>
</evidence>
<name>A0ABT5J936_RHOTP</name>
<dbReference type="SUPFAM" id="SSF51735">
    <property type="entry name" value="NAD(P)-binding Rossmann-fold domains"/>
    <property type="match status" value="1"/>
</dbReference>
<sequence length="322" mass="33393">MRIALHVPFGAEAFVAALREIPGAAPVVATTKEELSAALASADALAVMASLYDQETADAVAAAPRLRWIHFVSSGVDPLLRFPPPAGVAITNSAAAWAPTVAEHAVTLLSALLRQLPAAVAAQRERRWAAADLRPRLRSLEASTIVLLGFGAIGQAIARRLKAFDAHVIAVARTRRSHADVDEFATVEALDEVLPRADALVAVLPSTPATRGLLDAERLARLPRGALVVNVGRGDTIVQDALIAALADGGLGGAALDVFEREPVPADSPVWTAPNLIVTPHLAGIGSRALAGRLAAVCADNARRAVKGRPFATPVETSTLGG</sequence>
<dbReference type="RefSeq" id="WP_272776851.1">
    <property type="nucleotide sequence ID" value="NZ_JAQQLI010000012.1"/>
</dbReference>
<evidence type="ECO:0000256" key="3">
    <source>
        <dbReference type="RuleBase" id="RU003719"/>
    </source>
</evidence>
<dbReference type="Pfam" id="PF00389">
    <property type="entry name" value="2-Hacid_dh"/>
    <property type="match status" value="1"/>
</dbReference>
<evidence type="ECO:0000256" key="1">
    <source>
        <dbReference type="ARBA" id="ARBA00023002"/>
    </source>
</evidence>
<accession>A0ABT5J936</accession>
<protein>
    <submittedName>
        <fullName evidence="6">D-2-hydroxyacid dehydrogenase</fullName>
    </submittedName>
</protein>
<dbReference type="InterPro" id="IPR006139">
    <property type="entry name" value="D-isomer_2_OHA_DH_cat_dom"/>
</dbReference>
<dbReference type="PANTHER" id="PTHR43333:SF1">
    <property type="entry name" value="D-ISOMER SPECIFIC 2-HYDROXYACID DEHYDROGENASE NAD-BINDING DOMAIN-CONTAINING PROTEIN"/>
    <property type="match status" value="1"/>
</dbReference>
<dbReference type="InterPro" id="IPR036291">
    <property type="entry name" value="NAD(P)-bd_dom_sf"/>
</dbReference>
<keyword evidence="1 3" id="KW-0560">Oxidoreductase</keyword>
<evidence type="ECO:0000256" key="2">
    <source>
        <dbReference type="ARBA" id="ARBA00023027"/>
    </source>
</evidence>
<organism evidence="6 7">
    <name type="scientific">Rhodoplanes tepidamans</name>
    <name type="common">Rhodoplanes cryptolactis</name>
    <dbReference type="NCBI Taxonomy" id="200616"/>
    <lineage>
        <taxon>Bacteria</taxon>
        <taxon>Pseudomonadati</taxon>
        <taxon>Pseudomonadota</taxon>
        <taxon>Alphaproteobacteria</taxon>
        <taxon>Hyphomicrobiales</taxon>
        <taxon>Nitrobacteraceae</taxon>
        <taxon>Rhodoplanes</taxon>
    </lineage>
</organism>
<reference evidence="6" key="2">
    <citation type="submission" date="2023-02" db="EMBL/GenBank/DDBJ databases">
        <authorList>
            <person name="Rayyan A."/>
            <person name="Meyer T."/>
            <person name="Kyndt J.A."/>
        </authorList>
    </citation>
    <scope>NUCLEOTIDE SEQUENCE</scope>
    <source>
        <strain evidence="6">DSM 9987</strain>
    </source>
</reference>
<dbReference type="Gene3D" id="3.40.50.720">
    <property type="entry name" value="NAD(P)-binding Rossmann-like Domain"/>
    <property type="match status" value="2"/>
</dbReference>
<proteinExistence type="inferred from homology"/>
<feature type="domain" description="D-isomer specific 2-hydroxyacid dehydrogenase NAD-binding" evidence="5">
    <location>
        <begin position="107"/>
        <end position="283"/>
    </location>
</feature>
<keyword evidence="2" id="KW-0520">NAD</keyword>
<gene>
    <name evidence="6" type="ORF">PQJ73_09950</name>
</gene>
<dbReference type="Pfam" id="PF02826">
    <property type="entry name" value="2-Hacid_dh_C"/>
    <property type="match status" value="1"/>
</dbReference>
<dbReference type="InterPro" id="IPR006140">
    <property type="entry name" value="D-isomer_DH_NAD-bd"/>
</dbReference>
<reference evidence="6" key="1">
    <citation type="journal article" date="2023" name="Microbiol Resour">
        <title>Genome Sequences of Rhodoplanes serenus and Two Thermotolerant Strains, Rhodoplanes tepidamans and 'Rhodoplanes cryptolactis,' Further Refine the Genus.</title>
        <authorList>
            <person name="Rayyan A.A."/>
            <person name="Kyndt J.A."/>
        </authorList>
    </citation>
    <scope>NUCLEOTIDE SEQUENCE</scope>
    <source>
        <strain evidence="6">DSM 9987</strain>
    </source>
</reference>
<evidence type="ECO:0000259" key="5">
    <source>
        <dbReference type="Pfam" id="PF02826"/>
    </source>
</evidence>
<dbReference type="Proteomes" id="UP001165652">
    <property type="component" value="Unassembled WGS sequence"/>
</dbReference>
<dbReference type="CDD" id="cd05300">
    <property type="entry name" value="2-Hacid_dh_1"/>
    <property type="match status" value="1"/>
</dbReference>
<dbReference type="PANTHER" id="PTHR43333">
    <property type="entry name" value="2-HACID_DH_C DOMAIN-CONTAINING PROTEIN"/>
    <property type="match status" value="1"/>
</dbReference>
<evidence type="ECO:0000313" key="6">
    <source>
        <dbReference type="EMBL" id="MDC7786003.1"/>
    </source>
</evidence>
<dbReference type="SUPFAM" id="SSF52283">
    <property type="entry name" value="Formate/glycerate dehydrogenase catalytic domain-like"/>
    <property type="match status" value="1"/>
</dbReference>
<comment type="caution">
    <text evidence="6">The sequence shown here is derived from an EMBL/GenBank/DDBJ whole genome shotgun (WGS) entry which is preliminary data.</text>
</comment>